<proteinExistence type="inferred from homology"/>
<evidence type="ECO:0000313" key="3">
    <source>
        <dbReference type="Proteomes" id="UP000034455"/>
    </source>
</evidence>
<dbReference type="Pfam" id="PF03881">
    <property type="entry name" value="Fructosamin_kin"/>
    <property type="match status" value="1"/>
</dbReference>
<dbReference type="PANTHER" id="PTHR12149">
    <property type="entry name" value="FRUCTOSAMINE 3 KINASE-RELATED PROTEIN"/>
    <property type="match status" value="1"/>
</dbReference>
<comment type="similarity">
    <text evidence="1">Belongs to the fructosamine kinase family.</text>
</comment>
<dbReference type="PANTHER" id="PTHR12149:SF8">
    <property type="entry name" value="PROTEIN-RIBULOSAMINE 3-KINASE"/>
    <property type="match status" value="1"/>
</dbReference>
<comment type="caution">
    <text evidence="2">The sequence shown here is derived from an EMBL/GenBank/DDBJ whole genome shotgun (WGS) entry which is preliminary data.</text>
</comment>
<dbReference type="Gene3D" id="3.30.200.20">
    <property type="entry name" value="Phosphorylase Kinase, domain 1"/>
    <property type="match status" value="1"/>
</dbReference>
<dbReference type="Gene3D" id="3.90.1200.10">
    <property type="match status" value="1"/>
</dbReference>
<sequence>MKKQWQSQLPLDNIQSIAPVSGGDVNEAYRVETSQKPYFLLIQRQRSKAFFDAEVAGLNLFEKAGITAPIVIDSGEIDGDAYLLLSFLNEGNQGSQAELGELVAKMHQQQQPDGKFGFDLPYEGGDVSFDNDWSDSWTTIFVERRLDHLKDRLVDQGLWIEEDVQTYHRVREVIVSALSDHTSKPSLLHGDLWGGNYMFLENGQPALFDPAPLYGDREFDLGITTVFGGFTQTFYDSYNKHYPLSKGANERLEFYRLYLLMVHLLKFGSMYAGSVDRSMEKILNS</sequence>
<evidence type="ECO:0000256" key="1">
    <source>
        <dbReference type="PIRNR" id="PIRNR006221"/>
    </source>
</evidence>
<evidence type="ECO:0000313" key="2">
    <source>
        <dbReference type="EMBL" id="KKI65398.1"/>
    </source>
</evidence>
<dbReference type="EMBL" id="LAKJ01000002">
    <property type="protein sequence ID" value="KKI65398.1"/>
    <property type="molecule type" value="Genomic_DNA"/>
</dbReference>
<gene>
    <name evidence="2" type="ORF">UF66_1355</name>
</gene>
<dbReference type="PIRSF" id="PIRSF006221">
    <property type="entry name" value="Ketosamine-3-kinase"/>
    <property type="match status" value="1"/>
</dbReference>
<dbReference type="GeneID" id="58096524"/>
<dbReference type="InterPro" id="IPR011009">
    <property type="entry name" value="Kinase-like_dom_sf"/>
</dbReference>
<protein>
    <submittedName>
        <fullName evidence="2">Ribulosamine/erythrulosamine 3-kinase</fullName>
    </submittedName>
</protein>
<dbReference type="InterPro" id="IPR016477">
    <property type="entry name" value="Fructo-/Ketosamine-3-kinase"/>
</dbReference>
<accession>A0A0M2P676</accession>
<keyword evidence="1" id="KW-0808">Transferase</keyword>
<organism evidence="2 3">
    <name type="scientific">Staphylococcus cohnii subsp. cohnii</name>
    <dbReference type="NCBI Taxonomy" id="74704"/>
    <lineage>
        <taxon>Bacteria</taxon>
        <taxon>Bacillati</taxon>
        <taxon>Bacillota</taxon>
        <taxon>Bacilli</taxon>
        <taxon>Bacillales</taxon>
        <taxon>Staphylococcaceae</taxon>
        <taxon>Staphylococcus</taxon>
        <taxon>Staphylococcus cohnii species complex</taxon>
    </lineage>
</organism>
<keyword evidence="1 2" id="KW-0418">Kinase</keyword>
<dbReference type="RefSeq" id="WP_019469971.1">
    <property type="nucleotide sequence ID" value="NZ_BKAS01000001.1"/>
</dbReference>
<dbReference type="Proteomes" id="UP000034455">
    <property type="component" value="Unassembled WGS sequence"/>
</dbReference>
<dbReference type="AlphaFoldDB" id="A0A0M2P676"/>
<reference evidence="2 3" key="1">
    <citation type="submission" date="2015-03" db="EMBL/GenBank/DDBJ databases">
        <title>Genome Assembly of Staphylococcus cohnii subsp. cohnii strain G22B2.</title>
        <authorList>
            <person name="Nair G."/>
            <person name="Kaur G."/>
            <person name="Khatri I."/>
            <person name="Singh N.K."/>
            <person name="Sathyabama S."/>
            <person name="Maurya S.K."/>
            <person name="Subramanian S."/>
            <person name="Agrewala J.N."/>
            <person name="Mayilraj S."/>
        </authorList>
    </citation>
    <scope>NUCLEOTIDE SEQUENCE [LARGE SCALE GENOMIC DNA]</scope>
    <source>
        <strain evidence="2 3">G22B2</strain>
    </source>
</reference>
<dbReference type="PATRIC" id="fig|74704.6.peg.1390"/>
<dbReference type="SUPFAM" id="SSF56112">
    <property type="entry name" value="Protein kinase-like (PK-like)"/>
    <property type="match status" value="1"/>
</dbReference>
<name>A0A0M2P676_STACC</name>
<dbReference type="GO" id="GO:0016301">
    <property type="term" value="F:kinase activity"/>
    <property type="evidence" value="ECO:0007669"/>
    <property type="project" value="UniProtKB-UniRule"/>
</dbReference>